<gene>
    <name evidence="2" type="ORF">NCGR_LOCUS36900</name>
</gene>
<dbReference type="EMBL" id="CAJGYO010000009">
    <property type="protein sequence ID" value="CAD6253268.1"/>
    <property type="molecule type" value="Genomic_DNA"/>
</dbReference>
<dbReference type="GO" id="GO:0004674">
    <property type="term" value="F:protein serine/threonine kinase activity"/>
    <property type="evidence" value="ECO:0007669"/>
    <property type="project" value="InterPro"/>
</dbReference>
<comment type="caution">
    <text evidence="2">The sequence shown here is derived from an EMBL/GenBank/DDBJ whole genome shotgun (WGS) entry which is preliminary data.</text>
</comment>
<dbReference type="Proteomes" id="UP000604825">
    <property type="component" value="Unassembled WGS sequence"/>
</dbReference>
<protein>
    <recommendedName>
        <fullName evidence="1">S-locus receptor kinase C-terminal domain-containing protein</fullName>
    </recommendedName>
</protein>
<feature type="domain" description="S-locus receptor kinase C-terminal" evidence="1">
    <location>
        <begin position="11"/>
        <end position="53"/>
    </location>
</feature>
<dbReference type="OrthoDB" id="687253at2759"/>
<evidence type="ECO:0000313" key="3">
    <source>
        <dbReference type="Proteomes" id="UP000604825"/>
    </source>
</evidence>
<proteinExistence type="predicted"/>
<organism evidence="2 3">
    <name type="scientific">Miscanthus lutarioriparius</name>
    <dbReference type="NCBI Taxonomy" id="422564"/>
    <lineage>
        <taxon>Eukaryota</taxon>
        <taxon>Viridiplantae</taxon>
        <taxon>Streptophyta</taxon>
        <taxon>Embryophyta</taxon>
        <taxon>Tracheophyta</taxon>
        <taxon>Spermatophyta</taxon>
        <taxon>Magnoliopsida</taxon>
        <taxon>Liliopsida</taxon>
        <taxon>Poales</taxon>
        <taxon>Poaceae</taxon>
        <taxon>PACMAD clade</taxon>
        <taxon>Panicoideae</taxon>
        <taxon>Andropogonodae</taxon>
        <taxon>Andropogoneae</taxon>
        <taxon>Saccharinae</taxon>
        <taxon>Miscanthus</taxon>
    </lineage>
</organism>
<dbReference type="Pfam" id="PF11883">
    <property type="entry name" value="DUF3403"/>
    <property type="match status" value="1"/>
</dbReference>
<keyword evidence="3" id="KW-1185">Reference proteome</keyword>
<name>A0A811Q4W9_9POAL</name>
<dbReference type="InterPro" id="IPR021820">
    <property type="entry name" value="S-locus_recpt_kinase_C"/>
</dbReference>
<accession>A0A811Q4W9</accession>
<dbReference type="AlphaFoldDB" id="A0A811Q4W9"/>
<sequence>MSEVVAMLSNDSVTLPAPKHPAFFYLRVTNEEPSTVVVASSANGMTISAVDGR</sequence>
<evidence type="ECO:0000259" key="1">
    <source>
        <dbReference type="Pfam" id="PF11883"/>
    </source>
</evidence>
<evidence type="ECO:0000313" key="2">
    <source>
        <dbReference type="EMBL" id="CAD6253268.1"/>
    </source>
</evidence>
<reference evidence="2" key="1">
    <citation type="submission" date="2020-10" db="EMBL/GenBank/DDBJ databases">
        <authorList>
            <person name="Han B."/>
            <person name="Lu T."/>
            <person name="Zhao Q."/>
            <person name="Huang X."/>
            <person name="Zhao Y."/>
        </authorList>
    </citation>
    <scope>NUCLEOTIDE SEQUENCE</scope>
</reference>